<evidence type="ECO:0000256" key="3">
    <source>
        <dbReference type="ARBA" id="ARBA00022737"/>
    </source>
</evidence>
<accession>A0A5C2SQL3</accession>
<keyword evidence="4" id="KW-0040">ANK repeat</keyword>
<proteinExistence type="predicted"/>
<dbReference type="OrthoDB" id="3241983at2759"/>
<evidence type="ECO:0000256" key="7">
    <source>
        <dbReference type="SAM" id="MobiDB-lite"/>
    </source>
</evidence>
<gene>
    <name evidence="8" type="ORF">L227DRAFT_570939</name>
</gene>
<feature type="coiled-coil region" evidence="6">
    <location>
        <begin position="42"/>
        <end position="107"/>
    </location>
</feature>
<reference evidence="8" key="1">
    <citation type="journal article" date="2018" name="Genome Biol. Evol.">
        <title>Genomics and development of Lentinus tigrinus, a white-rot wood-decaying mushroom with dimorphic fruiting bodies.</title>
        <authorList>
            <person name="Wu B."/>
            <person name="Xu Z."/>
            <person name="Knudson A."/>
            <person name="Carlson A."/>
            <person name="Chen N."/>
            <person name="Kovaka S."/>
            <person name="LaButti K."/>
            <person name="Lipzen A."/>
            <person name="Pennachio C."/>
            <person name="Riley R."/>
            <person name="Schakwitz W."/>
            <person name="Umezawa K."/>
            <person name="Ohm R.A."/>
            <person name="Grigoriev I.V."/>
            <person name="Nagy L.G."/>
            <person name="Gibbons J."/>
            <person name="Hibbett D."/>
        </authorList>
    </citation>
    <scope>NUCLEOTIDE SEQUENCE [LARGE SCALE GENOMIC DNA]</scope>
    <source>
        <strain evidence="8">ALCF2SS1-6</strain>
    </source>
</reference>
<evidence type="ECO:0000256" key="2">
    <source>
        <dbReference type="ARBA" id="ARBA00022553"/>
    </source>
</evidence>
<dbReference type="GO" id="GO:0043124">
    <property type="term" value="P:negative regulation of canonical NF-kappaB signal transduction"/>
    <property type="evidence" value="ECO:0007669"/>
    <property type="project" value="InterPro"/>
</dbReference>
<keyword evidence="2" id="KW-0597">Phosphoprotein</keyword>
<sequence length="228" mass="25941">MLGYFAFPPPGFGPSLPVSTNDESQESAANVESLPDAQDIDALWEERQRQAAEARRRRLEQQRAVALEGELYWVSMGGSIRDVYGRKDKARTEELRAEVRIRNEERKLLDRWDAYETRWRAMMASPTPIAFNDIPWPVDPHPSSVDDLSSDAVAEFLFAPLRVRANTISKKDHIRMSLLRWHPDKLSAVVARTIEEDADSVRAAINAVFCVLRALQAAERNPQAQEEK</sequence>
<keyword evidence="5" id="KW-0539">Nucleus</keyword>
<evidence type="ECO:0000256" key="5">
    <source>
        <dbReference type="ARBA" id="ARBA00023242"/>
    </source>
</evidence>
<dbReference type="PANTHER" id="PTHR15263">
    <property type="entry name" value="I-KAPPA-B-LIKE PROTEIN IKBL"/>
    <property type="match status" value="1"/>
</dbReference>
<evidence type="ECO:0000256" key="4">
    <source>
        <dbReference type="ARBA" id="ARBA00023043"/>
    </source>
</evidence>
<evidence type="ECO:0000256" key="6">
    <source>
        <dbReference type="SAM" id="Coils"/>
    </source>
</evidence>
<feature type="compositionally biased region" description="Polar residues" evidence="7">
    <location>
        <begin position="17"/>
        <end position="30"/>
    </location>
</feature>
<dbReference type="GO" id="GO:0005634">
    <property type="term" value="C:nucleus"/>
    <property type="evidence" value="ECO:0007669"/>
    <property type="project" value="UniProtKB-SubCell"/>
</dbReference>
<organism evidence="8 9">
    <name type="scientific">Lentinus tigrinus ALCF2SS1-6</name>
    <dbReference type="NCBI Taxonomy" id="1328759"/>
    <lineage>
        <taxon>Eukaryota</taxon>
        <taxon>Fungi</taxon>
        <taxon>Dikarya</taxon>
        <taxon>Basidiomycota</taxon>
        <taxon>Agaricomycotina</taxon>
        <taxon>Agaricomycetes</taxon>
        <taxon>Polyporales</taxon>
        <taxon>Polyporaceae</taxon>
        <taxon>Lentinus</taxon>
    </lineage>
</organism>
<dbReference type="EMBL" id="ML122252">
    <property type="protein sequence ID" value="RPD65644.1"/>
    <property type="molecule type" value="Genomic_DNA"/>
</dbReference>
<name>A0A5C2SQL3_9APHY</name>
<evidence type="ECO:0000313" key="8">
    <source>
        <dbReference type="EMBL" id="RPD65644.1"/>
    </source>
</evidence>
<dbReference type="Proteomes" id="UP000313359">
    <property type="component" value="Unassembled WGS sequence"/>
</dbReference>
<feature type="region of interest" description="Disordered" evidence="7">
    <location>
        <begin position="13"/>
        <end position="32"/>
    </location>
</feature>
<comment type="subcellular location">
    <subcellularLocation>
        <location evidence="1">Nucleus</location>
    </subcellularLocation>
</comment>
<dbReference type="STRING" id="1328759.A0A5C2SQL3"/>
<dbReference type="AlphaFoldDB" id="A0A5C2SQL3"/>
<dbReference type="InterPro" id="IPR038753">
    <property type="entry name" value="NFKBIL1"/>
</dbReference>
<evidence type="ECO:0000313" key="9">
    <source>
        <dbReference type="Proteomes" id="UP000313359"/>
    </source>
</evidence>
<evidence type="ECO:0008006" key="10">
    <source>
        <dbReference type="Google" id="ProtNLM"/>
    </source>
</evidence>
<evidence type="ECO:0000256" key="1">
    <source>
        <dbReference type="ARBA" id="ARBA00004123"/>
    </source>
</evidence>
<keyword evidence="6" id="KW-0175">Coiled coil</keyword>
<keyword evidence="3" id="KW-0677">Repeat</keyword>
<keyword evidence="9" id="KW-1185">Reference proteome</keyword>
<dbReference type="PANTHER" id="PTHR15263:SF1">
    <property type="entry name" value="NF-KAPPA-B INHIBITOR-LIKE PROTEIN 1"/>
    <property type="match status" value="1"/>
</dbReference>
<protein>
    <recommendedName>
        <fullName evidence="10">J domain-containing protein</fullName>
    </recommendedName>
</protein>